<accession>A0ACC1ITY0</accession>
<dbReference type="EMBL" id="JANBPG010000057">
    <property type="protein sequence ID" value="KAJ1900842.1"/>
    <property type="molecule type" value="Genomic_DNA"/>
</dbReference>
<gene>
    <name evidence="1" type="ORF">LPJ66_001196</name>
</gene>
<protein>
    <submittedName>
        <fullName evidence="1">Uncharacterized protein</fullName>
    </submittedName>
</protein>
<sequence>MQSRVRSNSQTQYYAGPQQADSTAGRASDLRVYTGRTPASTSTSASASTVGRTAGLFATPPRPSQGTPSLRGSHSVTMLRRPRRQSETTPPGWHNAPAQDFFRSPPRPESRGSVNSAASGHFGSVPHSGKSPVLVRSVKLDCKVVPRALDEFKAQRKGIVFDGQEASARVRVRMDVSLTVLHAGEQCVDLLAVAAPKSAHALTFGGRRSAQSAHSDSERGWPRVERTECRVSSSPSHYQPTEYAESAASPALSPQAVHWQRFEPEPAAVPALEPVPVPRPKAGRSEPRARPVSMLHVTQPAPYPPAPNSPSPPQTQTQAQTHEGWARFEMHTQASYARSLARVSDRVALFNNLSASPARAQSLTTRRTHSFDVDRGLVGLGLRPASAMAHYDEQPVDQSHDQSHGYDQSQTQDQAQAQIHGQPMQRPADAIDRPHLSMGLGTGRLLMGADAAPRSAAGECLPPACDFETDVARGMLFARLHEPRRYRLTVWFSVPVAAHMQLGHGDCAAWEAGGVNIQGLPRSLHTRVRMRLPHRRVRSHGPADDGSFYRVRMVQPPRVDPHSVRTVDAALASGGQMPAPLFSPAGPEASGGAGWLNTDDSDTQDRAAPVDNDAEAILDRKLRRFIDEYGRRTLAADAPAQQALVAADSADRRHAWAQFASEHDGWDFRRSEVTSFRLKLADAVSVSWAPRTDYDYVASSLFESRPLSPMLSDEPELPDQFHLPTSRPRPPPSRAALETIFSAEPTPTIDVPAETTLAFALTVAGAEPIVSINSVEARLVVRPDGLLLSAKVTLSTSERWPTAIDMHFSPLLCAIGGVRSLALAHRSVSVRYRGRHVEARWASGPALGESGSNEPSLLRLWAAATAESAAALLPEDSLGADGAVMEVTVESEPGLSVPLHGMALTHRFYIAVPTHLVSLSANAFSVGAAVSVVNSADTWVHAVLADSDGIAADLLSLVSSASLHRVVVIERRSAVGASVMFARRMAAAYERMRASGAMEEPVTCVSSATVAIDVERRALGALAVRVSVACSLATFNSWRAQMVAVERNKSNSSIGGPQVVPCLALSVPRSDSAWEIDSVELTCLVGSVSTTMPVQSLVELGDGTVAVPLSHLLRARGHLAPEVVIDAVTCVFTASTSAPNHPQSALASRLSLPLPVPVFGLHSDCPALERAYFAKSCTELFSAATITVSVAAGATVQTTNENNISAIVCTLPGCTASSTDTNAVIVDDAGDASNAGDDGDDDERQPLVTHTLQVALSSLAGLCLDLCLAPTPAQPPLEQHTVELISKSTDTDDLLPLPPSVSPIPEEAYNSDDGSDDKRDDNAAVDSAEEVMDDTAAVSWVSLEQLPTDSISVHSMASSAAAATRSLRNRHTRNRVLADVTPTSSALDMSMQVPTESDPLLGPPREIMLGTEPSAWEKMQRVLVWILWFTLFLVITAAALFAVTEYFIEMPENSAQMHYIDTVTDDIPVTVMGMPAAVTAVAMVLPIEILRARMAVHNEVLDVLSETVDTSGCLPVVSSNEVEHIFASAASAAFADSGAADVTSGKSSSSLFGWLYRAVFEPVLEALHLSG</sequence>
<comment type="caution">
    <text evidence="1">The sequence shown here is derived from an EMBL/GenBank/DDBJ whole genome shotgun (WGS) entry which is preliminary data.</text>
</comment>
<organism evidence="1 2">
    <name type="scientific">Kickxella alabastrina</name>
    <dbReference type="NCBI Taxonomy" id="61397"/>
    <lineage>
        <taxon>Eukaryota</taxon>
        <taxon>Fungi</taxon>
        <taxon>Fungi incertae sedis</taxon>
        <taxon>Zoopagomycota</taxon>
        <taxon>Kickxellomycotina</taxon>
        <taxon>Kickxellomycetes</taxon>
        <taxon>Kickxellales</taxon>
        <taxon>Kickxellaceae</taxon>
        <taxon>Kickxella</taxon>
    </lineage>
</organism>
<dbReference type="Proteomes" id="UP001150581">
    <property type="component" value="Unassembled WGS sequence"/>
</dbReference>
<evidence type="ECO:0000313" key="1">
    <source>
        <dbReference type="EMBL" id="KAJ1900842.1"/>
    </source>
</evidence>
<evidence type="ECO:0000313" key="2">
    <source>
        <dbReference type="Proteomes" id="UP001150581"/>
    </source>
</evidence>
<keyword evidence="2" id="KW-1185">Reference proteome</keyword>
<reference evidence="1" key="1">
    <citation type="submission" date="2022-07" db="EMBL/GenBank/DDBJ databases">
        <title>Phylogenomic reconstructions and comparative analyses of Kickxellomycotina fungi.</title>
        <authorList>
            <person name="Reynolds N.K."/>
            <person name="Stajich J.E."/>
            <person name="Barry K."/>
            <person name="Grigoriev I.V."/>
            <person name="Crous P."/>
            <person name="Smith M.E."/>
        </authorList>
    </citation>
    <scope>NUCLEOTIDE SEQUENCE</scope>
    <source>
        <strain evidence="1">Benny 63K</strain>
    </source>
</reference>
<name>A0ACC1ITY0_9FUNG</name>
<proteinExistence type="predicted"/>